<dbReference type="Pfam" id="PF00126">
    <property type="entry name" value="HTH_1"/>
    <property type="match status" value="1"/>
</dbReference>
<dbReference type="PANTHER" id="PTHR30126:SF64">
    <property type="entry name" value="HTH-TYPE TRANSCRIPTIONAL REGULATOR CITR"/>
    <property type="match status" value="1"/>
</dbReference>
<feature type="domain" description="HTH lysR-type" evidence="5">
    <location>
        <begin position="9"/>
        <end position="59"/>
    </location>
</feature>
<dbReference type="FunFam" id="1.10.10.10:FF:000001">
    <property type="entry name" value="LysR family transcriptional regulator"/>
    <property type="match status" value="1"/>
</dbReference>
<dbReference type="InterPro" id="IPR000847">
    <property type="entry name" value="LysR_HTH_N"/>
</dbReference>
<dbReference type="SUPFAM" id="SSF53850">
    <property type="entry name" value="Periplasmic binding protein-like II"/>
    <property type="match status" value="1"/>
</dbReference>
<dbReference type="CDD" id="cd05466">
    <property type="entry name" value="PBP2_LTTR_substrate"/>
    <property type="match status" value="1"/>
</dbReference>
<reference evidence="6 7" key="1">
    <citation type="submission" date="2020-08" db="EMBL/GenBank/DDBJ databases">
        <authorList>
            <person name="Liu C."/>
            <person name="Sun Q."/>
        </authorList>
    </citation>
    <scope>NUCLEOTIDE SEQUENCE [LARGE SCALE GENOMIC DNA]</scope>
    <source>
        <strain evidence="6 7">NSJ-38</strain>
    </source>
</reference>
<accession>A0A7G9G3P2</accession>
<dbReference type="Gene3D" id="3.40.190.290">
    <property type="match status" value="1"/>
</dbReference>
<evidence type="ECO:0000259" key="5">
    <source>
        <dbReference type="PROSITE" id="PS50931"/>
    </source>
</evidence>
<keyword evidence="4" id="KW-0804">Transcription</keyword>
<dbReference type="SUPFAM" id="SSF46785">
    <property type="entry name" value="Winged helix' DNA-binding domain"/>
    <property type="match status" value="1"/>
</dbReference>
<dbReference type="EMBL" id="CP060634">
    <property type="protein sequence ID" value="QNM05424.1"/>
    <property type="molecule type" value="Genomic_DNA"/>
</dbReference>
<sequence length="297" mass="33935">MFFDINEYYFYCVALTQNITKASEEIHISQPALSKAIAKLEQKLDCQLFYRNQKGVKLTPAGEILFEGVRQSMDIMDNTVKQISQINYSDYGEVNIGGGDDLFTYFMIPVIREYHNLYPNVIVKETLYSNSEQTIGSLLQKDIDIGLLNKYVECDRLEFRKISEMHEVVVAGERYAALAKLGTLDWGMLTEFPILLHPRITHTRKLFDDKMKEIGVQVKASLEVGSTTVMIQLALEGFGLAVVSKEIAQMDNRYTQLTELPMAQPLDARDTYVAWNKEKEMPSCLRNLIECISQKSK</sequence>
<organism evidence="6 7">
    <name type="scientific">Qiania dongpingensis</name>
    <dbReference type="NCBI Taxonomy" id="2763669"/>
    <lineage>
        <taxon>Bacteria</taxon>
        <taxon>Bacillati</taxon>
        <taxon>Bacillota</taxon>
        <taxon>Clostridia</taxon>
        <taxon>Lachnospirales</taxon>
        <taxon>Lachnospiraceae</taxon>
        <taxon>Qiania</taxon>
    </lineage>
</organism>
<evidence type="ECO:0000313" key="6">
    <source>
        <dbReference type="EMBL" id="QNM05424.1"/>
    </source>
</evidence>
<dbReference type="InterPro" id="IPR036390">
    <property type="entry name" value="WH_DNA-bd_sf"/>
</dbReference>
<dbReference type="InterPro" id="IPR036388">
    <property type="entry name" value="WH-like_DNA-bd_sf"/>
</dbReference>
<dbReference type="PROSITE" id="PS50931">
    <property type="entry name" value="HTH_LYSR"/>
    <property type="match status" value="1"/>
</dbReference>
<dbReference type="AlphaFoldDB" id="A0A7G9G3P2"/>
<gene>
    <name evidence="6" type="ORF">H9Q78_13480</name>
</gene>
<comment type="similarity">
    <text evidence="1">Belongs to the LysR transcriptional regulatory family.</text>
</comment>
<evidence type="ECO:0000256" key="3">
    <source>
        <dbReference type="ARBA" id="ARBA00023125"/>
    </source>
</evidence>
<evidence type="ECO:0000256" key="1">
    <source>
        <dbReference type="ARBA" id="ARBA00009437"/>
    </source>
</evidence>
<keyword evidence="7" id="KW-1185">Reference proteome</keyword>
<dbReference type="PRINTS" id="PR00039">
    <property type="entry name" value="HTHLYSR"/>
</dbReference>
<dbReference type="Pfam" id="PF03466">
    <property type="entry name" value="LysR_substrate"/>
    <property type="match status" value="1"/>
</dbReference>
<name>A0A7G9G3P2_9FIRM</name>
<keyword evidence="2" id="KW-0805">Transcription regulation</keyword>
<dbReference type="KEGG" id="qdo:H9Q78_13480"/>
<dbReference type="RefSeq" id="WP_249302424.1">
    <property type="nucleotide sequence ID" value="NZ_CP060634.1"/>
</dbReference>
<keyword evidence="3" id="KW-0238">DNA-binding</keyword>
<dbReference type="GO" id="GO:0000976">
    <property type="term" value="F:transcription cis-regulatory region binding"/>
    <property type="evidence" value="ECO:0007669"/>
    <property type="project" value="TreeGrafter"/>
</dbReference>
<evidence type="ECO:0000256" key="4">
    <source>
        <dbReference type="ARBA" id="ARBA00023163"/>
    </source>
</evidence>
<dbReference type="InterPro" id="IPR005119">
    <property type="entry name" value="LysR_subst-bd"/>
</dbReference>
<dbReference type="Gene3D" id="1.10.10.10">
    <property type="entry name" value="Winged helix-like DNA-binding domain superfamily/Winged helix DNA-binding domain"/>
    <property type="match status" value="1"/>
</dbReference>
<dbReference type="GO" id="GO:0003700">
    <property type="term" value="F:DNA-binding transcription factor activity"/>
    <property type="evidence" value="ECO:0007669"/>
    <property type="project" value="InterPro"/>
</dbReference>
<dbReference type="Proteomes" id="UP000515823">
    <property type="component" value="Chromosome"/>
</dbReference>
<proteinExistence type="inferred from homology"/>
<protein>
    <submittedName>
        <fullName evidence="6">LysR family transcriptional regulator</fullName>
    </submittedName>
</protein>
<dbReference type="PANTHER" id="PTHR30126">
    <property type="entry name" value="HTH-TYPE TRANSCRIPTIONAL REGULATOR"/>
    <property type="match status" value="1"/>
</dbReference>
<evidence type="ECO:0000256" key="2">
    <source>
        <dbReference type="ARBA" id="ARBA00023015"/>
    </source>
</evidence>
<evidence type="ECO:0000313" key="7">
    <source>
        <dbReference type="Proteomes" id="UP000515823"/>
    </source>
</evidence>